<evidence type="ECO:0000256" key="2">
    <source>
        <dbReference type="SAM" id="MobiDB-lite"/>
    </source>
</evidence>
<dbReference type="InterPro" id="IPR025757">
    <property type="entry name" value="MIP1_Leuzipper"/>
</dbReference>
<evidence type="ECO:0000256" key="1">
    <source>
        <dbReference type="SAM" id="Coils"/>
    </source>
</evidence>
<keyword evidence="6" id="KW-1185">Reference proteome</keyword>
<keyword evidence="1" id="KW-0175">Coiled coil</keyword>
<organism evidence="5 6">
    <name type="scientific">Turnera subulata</name>
    <dbReference type="NCBI Taxonomy" id="218843"/>
    <lineage>
        <taxon>Eukaryota</taxon>
        <taxon>Viridiplantae</taxon>
        <taxon>Streptophyta</taxon>
        <taxon>Embryophyta</taxon>
        <taxon>Tracheophyta</taxon>
        <taxon>Spermatophyta</taxon>
        <taxon>Magnoliopsida</taxon>
        <taxon>eudicotyledons</taxon>
        <taxon>Gunneridae</taxon>
        <taxon>Pentapetalae</taxon>
        <taxon>rosids</taxon>
        <taxon>fabids</taxon>
        <taxon>Malpighiales</taxon>
        <taxon>Passifloraceae</taxon>
        <taxon>Turnera</taxon>
    </lineage>
</organism>
<reference evidence="5" key="1">
    <citation type="submission" date="2022-02" db="EMBL/GenBank/DDBJ databases">
        <authorList>
            <person name="Henning P.M."/>
            <person name="McCubbin A.G."/>
            <person name="Shore J.S."/>
        </authorList>
    </citation>
    <scope>NUCLEOTIDE SEQUENCE</scope>
    <source>
        <strain evidence="5">F60SS</strain>
        <tissue evidence="5">Leaves</tissue>
    </source>
</reference>
<dbReference type="AlphaFoldDB" id="A0A9Q0IZ47"/>
<evidence type="ECO:0000259" key="4">
    <source>
        <dbReference type="Pfam" id="PF14389"/>
    </source>
</evidence>
<dbReference type="EMBL" id="JAKUCV010007712">
    <property type="protein sequence ID" value="KAJ4822299.1"/>
    <property type="molecule type" value="Genomic_DNA"/>
</dbReference>
<feature type="region of interest" description="Disordered" evidence="2">
    <location>
        <begin position="196"/>
        <end position="222"/>
    </location>
</feature>
<dbReference type="Pfam" id="PF04784">
    <property type="entry name" value="DUF547"/>
    <property type="match status" value="1"/>
</dbReference>
<protein>
    <recommendedName>
        <fullName evidence="7">DUF547 domain-containing protein</fullName>
    </recommendedName>
</protein>
<dbReference type="InterPro" id="IPR006869">
    <property type="entry name" value="DUF547"/>
</dbReference>
<evidence type="ECO:0000259" key="3">
    <source>
        <dbReference type="Pfam" id="PF04784"/>
    </source>
</evidence>
<sequence>MATQGDLPPNVPLDIKKKKIRGQQKREALEREVSVLQNMLKQEVKVHEILERMHNKGDVSAISIPNFLPPKAKELLAELAMVDSEIARLEGQISQLQDGLKQEQEITKGIKSKQWQPASVTTLQAHLSHSVNPSPMHRGVPEKIAFDTKALHFISKAIKGDYNLNDYSLNEKMGVPGVISDQKENHFHEETKFQNRVPKKSGMLRSPSPFRDPRHPSPKPRERYVQNSVDLLSKALSNSILSEESPQLQPNKLSENILKCLNVIYVRLLRTTRAIELEKSGPISRSLHTASISRSFRAEPNTNSKSLILQRESRQQDPYGIFDVEDSIPRDIGPYKNLVIFTSTSMDPKCISTSGSIPLLRKLRGLMDNLQTVDLRFLTNQQKLAFWINMYNASIMHAFLQYGVPSSPEKLLSLMNKATVNIGGNTINAQAIEHYILRKPSSSAKAPQKGEKDDKEAIVRKLYGLESTEPNVTFALCCGTRSSPAVRVYTAENIVAELEKSKLEYLQASVVVTSTKRIAFPDLLHRNTLDFAMDTDTLVEWVCHQLPTSGTLRKSIVDCFRGANSGKIPTITVEKIPYDFEFQYLLAI</sequence>
<dbReference type="PANTHER" id="PTHR46248:SF6">
    <property type="entry name" value="OS03G0859900 PROTEIN"/>
    <property type="match status" value="1"/>
</dbReference>
<gene>
    <name evidence="5" type="ORF">Tsubulata_006411</name>
</gene>
<feature type="compositionally biased region" description="Basic and acidic residues" evidence="2">
    <location>
        <begin position="211"/>
        <end position="222"/>
    </location>
</feature>
<evidence type="ECO:0000313" key="5">
    <source>
        <dbReference type="EMBL" id="KAJ4822299.1"/>
    </source>
</evidence>
<feature type="coiled-coil region" evidence="1">
    <location>
        <begin position="72"/>
        <end position="106"/>
    </location>
</feature>
<proteinExistence type="predicted"/>
<reference evidence="5" key="2">
    <citation type="journal article" date="2023" name="Plants (Basel)">
        <title>Annotation of the Turnera subulata (Passifloraceae) Draft Genome Reveals the S-Locus Evolved after the Divergence of Turneroideae from Passifloroideae in a Stepwise Manner.</title>
        <authorList>
            <person name="Henning P.M."/>
            <person name="Roalson E.H."/>
            <person name="Mir W."/>
            <person name="McCubbin A.G."/>
            <person name="Shore J.S."/>
        </authorList>
    </citation>
    <scope>NUCLEOTIDE SEQUENCE</scope>
    <source>
        <strain evidence="5">F60SS</strain>
    </source>
</reference>
<dbReference type="PANTHER" id="PTHR46248">
    <property type="entry name" value="EXPRESSED PROTEIN"/>
    <property type="match status" value="1"/>
</dbReference>
<comment type="caution">
    <text evidence="5">The sequence shown here is derived from an EMBL/GenBank/DDBJ whole genome shotgun (WGS) entry which is preliminary data.</text>
</comment>
<evidence type="ECO:0000313" key="6">
    <source>
        <dbReference type="Proteomes" id="UP001141552"/>
    </source>
</evidence>
<dbReference type="Proteomes" id="UP001141552">
    <property type="component" value="Unassembled WGS sequence"/>
</dbReference>
<dbReference type="Pfam" id="PF14389">
    <property type="entry name" value="Lzipper-MIP1"/>
    <property type="match status" value="1"/>
</dbReference>
<feature type="domain" description="DUF547" evidence="3">
    <location>
        <begin position="376"/>
        <end position="506"/>
    </location>
</feature>
<accession>A0A9Q0IZ47</accession>
<feature type="domain" description="Ternary complex factor MIP1 leucine-zipper" evidence="4">
    <location>
        <begin position="22"/>
        <end position="103"/>
    </location>
</feature>
<dbReference type="OrthoDB" id="418495at2759"/>
<evidence type="ECO:0008006" key="7">
    <source>
        <dbReference type="Google" id="ProtNLM"/>
    </source>
</evidence>
<name>A0A9Q0IZ47_9ROSI</name>